<comment type="subcellular location">
    <subcellularLocation>
        <location evidence="1">Cell inner membrane</location>
        <topology evidence="1">Multi-pass membrane protein</topology>
    </subcellularLocation>
    <subcellularLocation>
        <location evidence="8">Cell membrane</location>
        <topology evidence="8">Multi-pass membrane protein</topology>
    </subcellularLocation>
</comment>
<dbReference type="EMBL" id="LDZF01000010">
    <property type="protein sequence ID" value="KMK13739.1"/>
    <property type="molecule type" value="Genomic_DNA"/>
</dbReference>
<evidence type="ECO:0000256" key="8">
    <source>
        <dbReference type="RuleBase" id="RU363032"/>
    </source>
</evidence>
<keyword evidence="10" id="KW-1185">Reference proteome</keyword>
<dbReference type="AlphaFoldDB" id="A0A0J5PXF6"/>
<dbReference type="PANTHER" id="PTHR43744">
    <property type="entry name" value="ABC TRANSPORTER PERMEASE PROTEIN MG189-RELATED-RELATED"/>
    <property type="match status" value="1"/>
</dbReference>
<dbReference type="CDD" id="cd06261">
    <property type="entry name" value="TM_PBP2"/>
    <property type="match status" value="1"/>
</dbReference>
<evidence type="ECO:0000313" key="9">
    <source>
        <dbReference type="EMBL" id="KMK13739.1"/>
    </source>
</evidence>
<keyword evidence="7 8" id="KW-0472">Membrane</keyword>
<keyword evidence="6 8" id="KW-1133">Transmembrane helix</keyword>
<comment type="similarity">
    <text evidence="8">Belongs to the binding-protein-dependent transport system permease family.</text>
</comment>
<dbReference type="Proteomes" id="UP000036196">
    <property type="component" value="Unassembled WGS sequence"/>
</dbReference>
<evidence type="ECO:0000256" key="2">
    <source>
        <dbReference type="ARBA" id="ARBA00022448"/>
    </source>
</evidence>
<dbReference type="STRING" id="61647.LG71_00640"/>
<dbReference type="Pfam" id="PF00528">
    <property type="entry name" value="BPD_transp_1"/>
    <property type="match status" value="1"/>
</dbReference>
<evidence type="ECO:0000256" key="4">
    <source>
        <dbReference type="ARBA" id="ARBA00022519"/>
    </source>
</evidence>
<keyword evidence="4" id="KW-0997">Cell inner membrane</keyword>
<comment type="caution">
    <text evidence="9">The sequence shown here is derived from an EMBL/GenBank/DDBJ whole genome shotgun (WGS) entry which is preliminary data.</text>
</comment>
<dbReference type="PROSITE" id="PS50928">
    <property type="entry name" value="ABC_TM1"/>
    <property type="match status" value="1"/>
</dbReference>
<feature type="transmembrane region" description="Helical" evidence="8">
    <location>
        <begin position="29"/>
        <end position="50"/>
    </location>
</feature>
<protein>
    <submittedName>
        <fullName evidence="9">ABC transporter permease</fullName>
    </submittedName>
</protein>
<feature type="transmembrane region" description="Helical" evidence="8">
    <location>
        <begin position="204"/>
        <end position="225"/>
    </location>
</feature>
<keyword evidence="2 8" id="KW-0813">Transport</keyword>
<dbReference type="InterPro" id="IPR000515">
    <property type="entry name" value="MetI-like"/>
</dbReference>
<proteinExistence type="inferred from homology"/>
<keyword evidence="3" id="KW-1003">Cell membrane</keyword>
<dbReference type="GO" id="GO:0005886">
    <property type="term" value="C:plasma membrane"/>
    <property type="evidence" value="ECO:0007669"/>
    <property type="project" value="UniProtKB-SubCell"/>
</dbReference>
<feature type="transmembrane region" description="Helical" evidence="8">
    <location>
        <begin position="260"/>
        <end position="281"/>
    </location>
</feature>
<evidence type="ECO:0000256" key="1">
    <source>
        <dbReference type="ARBA" id="ARBA00004429"/>
    </source>
</evidence>
<dbReference type="Gene3D" id="1.10.3720.10">
    <property type="entry name" value="MetI-like"/>
    <property type="match status" value="1"/>
</dbReference>
<dbReference type="eggNOG" id="COG0395">
    <property type="taxonomic scope" value="Bacteria"/>
</dbReference>
<reference evidence="9 10" key="1">
    <citation type="submission" date="2015-05" db="EMBL/GenBank/DDBJ databases">
        <title>Genome sequences of Pluralibacter gergoviae.</title>
        <authorList>
            <person name="Greninger A.L."/>
            <person name="Miller S."/>
        </authorList>
    </citation>
    <scope>NUCLEOTIDE SEQUENCE [LARGE SCALE GENOMIC DNA]</scope>
    <source>
        <strain evidence="9 10">JS81F13</strain>
    </source>
</reference>
<dbReference type="SUPFAM" id="SSF161098">
    <property type="entry name" value="MetI-like"/>
    <property type="match status" value="1"/>
</dbReference>
<name>A0A0J5PXF6_PLUGE</name>
<dbReference type="RefSeq" id="WP_048279029.1">
    <property type="nucleotide sequence ID" value="NZ_CACVCI010000001.1"/>
</dbReference>
<evidence type="ECO:0000256" key="7">
    <source>
        <dbReference type="ARBA" id="ARBA00023136"/>
    </source>
</evidence>
<dbReference type="PATRIC" id="fig|61647.15.peg.517"/>
<organism evidence="9 10">
    <name type="scientific">Pluralibacter gergoviae</name>
    <name type="common">Enterobacter gergoviae</name>
    <dbReference type="NCBI Taxonomy" id="61647"/>
    <lineage>
        <taxon>Bacteria</taxon>
        <taxon>Pseudomonadati</taxon>
        <taxon>Pseudomonadota</taxon>
        <taxon>Gammaproteobacteria</taxon>
        <taxon>Enterobacterales</taxon>
        <taxon>Enterobacteriaceae</taxon>
        <taxon>Pluralibacter</taxon>
    </lineage>
</organism>
<dbReference type="InterPro" id="IPR035906">
    <property type="entry name" value="MetI-like_sf"/>
</dbReference>
<evidence type="ECO:0000313" key="10">
    <source>
        <dbReference type="Proteomes" id="UP000036196"/>
    </source>
</evidence>
<evidence type="ECO:0000256" key="3">
    <source>
        <dbReference type="ARBA" id="ARBA00022475"/>
    </source>
</evidence>
<gene>
    <name evidence="9" type="ORF">ABW06_11965</name>
</gene>
<accession>A0A0J5PXF6</accession>
<sequence length="295" mass="33196">MSAEVTPVVYRAQAAPRPLWLRLRYAKSFTLAALMVCLALLWVSPFLWMLSSAFSAGTFSADMASVLPRLPLTLDNFREAWQSADWLSLYTNTVIFAFGTFAVQLLTITTAGYVFACHEFRGKQTLFMLFLVQLMIMPVVMMVPNMMTLKSLGLLNTLTGVMMPYFTSAFGVFLMRQAFLAVPKELEEAALMEGCRWWQVLWRVLLPMCWPSVLAFATVSITYHWNEYLWPLMMLNDPDKQVLTVGLVSFALGAESGGQWGVICAGTLMVCLPLMVAFIAFQKQFLRSFGFSGIK</sequence>
<evidence type="ECO:0000256" key="5">
    <source>
        <dbReference type="ARBA" id="ARBA00022692"/>
    </source>
</evidence>
<dbReference type="PANTHER" id="PTHR43744:SF3">
    <property type="entry name" value="LACTOSE TRANSPORT SYSTEM PERMEASE PROTEIN LACG"/>
    <property type="match status" value="1"/>
</dbReference>
<feature type="transmembrane region" description="Helical" evidence="8">
    <location>
        <begin position="126"/>
        <end position="143"/>
    </location>
</feature>
<dbReference type="GO" id="GO:0055085">
    <property type="term" value="P:transmembrane transport"/>
    <property type="evidence" value="ECO:0007669"/>
    <property type="project" value="InterPro"/>
</dbReference>
<keyword evidence="5 8" id="KW-0812">Transmembrane</keyword>
<feature type="transmembrane region" description="Helical" evidence="8">
    <location>
        <begin position="163"/>
        <end position="183"/>
    </location>
</feature>
<evidence type="ECO:0000256" key="6">
    <source>
        <dbReference type="ARBA" id="ARBA00022989"/>
    </source>
</evidence>
<feature type="transmembrane region" description="Helical" evidence="8">
    <location>
        <begin position="94"/>
        <end position="114"/>
    </location>
</feature>